<dbReference type="InterPro" id="IPR029058">
    <property type="entry name" value="AB_hydrolase_fold"/>
</dbReference>
<dbReference type="SUPFAM" id="SSF53474">
    <property type="entry name" value="alpha/beta-Hydrolases"/>
    <property type="match status" value="1"/>
</dbReference>
<dbReference type="InterPro" id="IPR050228">
    <property type="entry name" value="Carboxylesterase_BioH"/>
</dbReference>
<keyword evidence="4" id="KW-1185">Reference proteome</keyword>
<dbReference type="OMA" id="AICDEEY"/>
<dbReference type="PANTHER" id="PTHR43194:SF2">
    <property type="entry name" value="PEROXISOMAL MEMBRANE PROTEIN LPX1"/>
    <property type="match status" value="1"/>
</dbReference>
<name>A0A1Y1HIF4_KLENI</name>
<gene>
    <name evidence="3" type="ORF">KFL_000100310</name>
</gene>
<organism evidence="3 4">
    <name type="scientific">Klebsormidium nitens</name>
    <name type="common">Green alga</name>
    <name type="synonym">Ulothrix nitens</name>
    <dbReference type="NCBI Taxonomy" id="105231"/>
    <lineage>
        <taxon>Eukaryota</taxon>
        <taxon>Viridiplantae</taxon>
        <taxon>Streptophyta</taxon>
        <taxon>Klebsormidiophyceae</taxon>
        <taxon>Klebsormidiales</taxon>
        <taxon>Klebsormidiaceae</taxon>
        <taxon>Klebsormidium</taxon>
    </lineage>
</organism>
<sequence length="594" mass="64317">MGQSGVAVAAPFGASQMATLSALESRVDISIGAAACSQTFLCQQRSSSKCWTAKNVRISIAGFYGQLQTRSLKGRKDVCKQTLVQCGGRGYTDYKQLPSRDLGKRKRSSRQCFASAESGLIGAVATAPAQQEQLEGGAAIGEQTFTLTKEQINQTRLATRPYLDSVLASPERRPECTPYLLQHPPGAQVRGTVLLFHGFTGTPKQMSVLARYLFTAGYNVYNPSLAGQCYADTDRYWPRVDLRSEFYDPVAAAAARDPALRKFFAALGAVGAAAPDERPPETPNLVEMAGVVAALLRLRPDLASIVQCIVQDDHPDFDKYFESNHMKYLEHAEKRMAEVAELPGPLITIGLSVGGAVALALAAAHPTRVAAVVAFAPFLKVHGEVRAQYVNLVGPLHLRETGYDPALQFSVGCYTANQRFGRTLVAAESVDALARVPTLLVLTENEDAADVAENEALSARLAAADAGGARAPHLLLKYAEDARVPHPMVDPLEESQGMSNAYWRTMYQETLRFLLHREIDVENFRSAESSPDLPRPPEPEAAVANGKEEVPQGTESATSRWPSVVLALAILAFGLTMIVNREKCLVFLKQLVST</sequence>
<dbReference type="AlphaFoldDB" id="A0A1Y1HIF4"/>
<evidence type="ECO:0000259" key="2">
    <source>
        <dbReference type="Pfam" id="PF00561"/>
    </source>
</evidence>
<dbReference type="InterPro" id="IPR000073">
    <property type="entry name" value="AB_hydrolase_1"/>
</dbReference>
<evidence type="ECO:0000256" key="1">
    <source>
        <dbReference type="SAM" id="MobiDB-lite"/>
    </source>
</evidence>
<proteinExistence type="predicted"/>
<reference evidence="3 4" key="1">
    <citation type="journal article" date="2014" name="Nat. Commun.">
        <title>Klebsormidium flaccidum genome reveals primary factors for plant terrestrial adaptation.</title>
        <authorList>
            <person name="Hori K."/>
            <person name="Maruyama F."/>
            <person name="Fujisawa T."/>
            <person name="Togashi T."/>
            <person name="Yamamoto N."/>
            <person name="Seo M."/>
            <person name="Sato S."/>
            <person name="Yamada T."/>
            <person name="Mori H."/>
            <person name="Tajima N."/>
            <person name="Moriyama T."/>
            <person name="Ikeuchi M."/>
            <person name="Watanabe M."/>
            <person name="Wada H."/>
            <person name="Kobayashi K."/>
            <person name="Saito M."/>
            <person name="Masuda T."/>
            <person name="Sasaki-Sekimoto Y."/>
            <person name="Mashiguchi K."/>
            <person name="Awai K."/>
            <person name="Shimojima M."/>
            <person name="Masuda S."/>
            <person name="Iwai M."/>
            <person name="Nobusawa T."/>
            <person name="Narise T."/>
            <person name="Kondo S."/>
            <person name="Saito H."/>
            <person name="Sato R."/>
            <person name="Murakawa M."/>
            <person name="Ihara Y."/>
            <person name="Oshima-Yamada Y."/>
            <person name="Ohtaka K."/>
            <person name="Satoh M."/>
            <person name="Sonobe K."/>
            <person name="Ishii M."/>
            <person name="Ohtani R."/>
            <person name="Kanamori-Sato M."/>
            <person name="Honoki R."/>
            <person name="Miyazaki D."/>
            <person name="Mochizuki H."/>
            <person name="Umetsu J."/>
            <person name="Higashi K."/>
            <person name="Shibata D."/>
            <person name="Kamiya Y."/>
            <person name="Sato N."/>
            <person name="Nakamura Y."/>
            <person name="Tabata S."/>
            <person name="Ida S."/>
            <person name="Kurokawa K."/>
            <person name="Ohta H."/>
        </authorList>
    </citation>
    <scope>NUCLEOTIDE SEQUENCE [LARGE SCALE GENOMIC DNA]</scope>
    <source>
        <strain evidence="3 4">NIES-2285</strain>
    </source>
</reference>
<dbReference type="OrthoDB" id="1923610at2759"/>
<dbReference type="PANTHER" id="PTHR43194">
    <property type="entry name" value="HYDROLASE ALPHA/BETA FOLD FAMILY"/>
    <property type="match status" value="1"/>
</dbReference>
<evidence type="ECO:0000313" key="3">
    <source>
        <dbReference type="EMBL" id="GAQ78265.1"/>
    </source>
</evidence>
<accession>A0A1Y1HIF4</accession>
<dbReference type="Proteomes" id="UP000054558">
    <property type="component" value="Unassembled WGS sequence"/>
</dbReference>
<dbReference type="Gene3D" id="3.40.50.1820">
    <property type="entry name" value="alpha/beta hydrolase"/>
    <property type="match status" value="2"/>
</dbReference>
<dbReference type="EMBL" id="DF236959">
    <property type="protein sequence ID" value="GAQ78265.1"/>
    <property type="molecule type" value="Genomic_DNA"/>
</dbReference>
<dbReference type="Pfam" id="PF00561">
    <property type="entry name" value="Abhydrolase_1"/>
    <property type="match status" value="1"/>
</dbReference>
<feature type="region of interest" description="Disordered" evidence="1">
    <location>
        <begin position="525"/>
        <end position="556"/>
    </location>
</feature>
<evidence type="ECO:0000313" key="4">
    <source>
        <dbReference type="Proteomes" id="UP000054558"/>
    </source>
</evidence>
<protein>
    <recommendedName>
        <fullName evidence="2">AB hydrolase-1 domain-containing protein</fullName>
    </recommendedName>
</protein>
<feature type="domain" description="AB hydrolase-1" evidence="2">
    <location>
        <begin position="192"/>
        <end position="395"/>
    </location>
</feature>